<reference evidence="2 3" key="2">
    <citation type="submission" date="2017-10" db="EMBL/GenBank/DDBJ databases">
        <title>Extensive intraspecific genome diversity in a model arbuscular mycorrhizal fungus.</title>
        <authorList>
            <person name="Chen E.C.H."/>
            <person name="Morin E."/>
            <person name="Baudet D."/>
            <person name="Noel J."/>
            <person name="Ndikumana S."/>
            <person name="Charron P."/>
            <person name="St-Onge C."/>
            <person name="Giorgi J."/>
            <person name="Grigoriev I.V."/>
            <person name="Roux C."/>
            <person name="Martin F.M."/>
            <person name="Corradi N."/>
        </authorList>
    </citation>
    <scope>NUCLEOTIDE SEQUENCE [LARGE SCALE GENOMIC DNA]</scope>
    <source>
        <strain evidence="2 3">C2</strain>
    </source>
</reference>
<sequence length="62" mass="7374">MMLILVIIIYQNRRNFTKIYDNAEIGQIIIIFLVFILHFIFLSYILKISILSPNYFDSCDAK</sequence>
<reference evidence="2 3" key="1">
    <citation type="submission" date="2016-04" db="EMBL/GenBank/DDBJ databases">
        <title>Genome analyses suggest a sexual origin of heterokaryosis in a supposedly ancient asexual fungus.</title>
        <authorList>
            <person name="Ropars J."/>
            <person name="Sedzielewska K."/>
            <person name="Noel J."/>
            <person name="Charron P."/>
            <person name="Farinelli L."/>
            <person name="Marton T."/>
            <person name="Kruger M."/>
            <person name="Pelin A."/>
            <person name="Brachmann A."/>
            <person name="Corradi N."/>
        </authorList>
    </citation>
    <scope>NUCLEOTIDE SEQUENCE [LARGE SCALE GENOMIC DNA]</scope>
    <source>
        <strain evidence="2 3">C2</strain>
    </source>
</reference>
<comment type="caution">
    <text evidence="2">The sequence shown here is derived from an EMBL/GenBank/DDBJ whole genome shotgun (WGS) entry which is preliminary data.</text>
</comment>
<dbReference type="EMBL" id="LLXL01000099">
    <property type="protein sequence ID" value="PKK78069.1"/>
    <property type="molecule type" value="Genomic_DNA"/>
</dbReference>
<protein>
    <submittedName>
        <fullName evidence="2">Uncharacterized protein</fullName>
    </submittedName>
</protein>
<proteinExistence type="predicted"/>
<dbReference type="Proteomes" id="UP000233469">
    <property type="component" value="Unassembled WGS sequence"/>
</dbReference>
<gene>
    <name evidence="2" type="ORF">RhiirC2_4003</name>
</gene>
<keyword evidence="1" id="KW-0472">Membrane</keyword>
<organism evidence="2 3">
    <name type="scientific">Rhizophagus irregularis</name>
    <dbReference type="NCBI Taxonomy" id="588596"/>
    <lineage>
        <taxon>Eukaryota</taxon>
        <taxon>Fungi</taxon>
        <taxon>Fungi incertae sedis</taxon>
        <taxon>Mucoromycota</taxon>
        <taxon>Glomeromycotina</taxon>
        <taxon>Glomeromycetes</taxon>
        <taxon>Glomerales</taxon>
        <taxon>Glomeraceae</taxon>
        <taxon>Rhizophagus</taxon>
    </lineage>
</organism>
<keyword evidence="1" id="KW-0812">Transmembrane</keyword>
<evidence type="ECO:0000313" key="3">
    <source>
        <dbReference type="Proteomes" id="UP000233469"/>
    </source>
</evidence>
<dbReference type="AlphaFoldDB" id="A0A2N1NW08"/>
<evidence type="ECO:0000313" key="2">
    <source>
        <dbReference type="EMBL" id="PKK78069.1"/>
    </source>
</evidence>
<feature type="transmembrane region" description="Helical" evidence="1">
    <location>
        <begin position="25"/>
        <end position="46"/>
    </location>
</feature>
<accession>A0A2N1NW08</accession>
<keyword evidence="1" id="KW-1133">Transmembrane helix</keyword>
<evidence type="ECO:0000256" key="1">
    <source>
        <dbReference type="SAM" id="Phobius"/>
    </source>
</evidence>
<name>A0A2N1NW08_9GLOM</name>